<dbReference type="InterPro" id="IPR032710">
    <property type="entry name" value="NTF2-like_dom_sf"/>
</dbReference>
<dbReference type="AlphaFoldDB" id="A0A4V2UJH7"/>
<comment type="caution">
    <text evidence="2">The sequence shown here is derived from an EMBL/GenBank/DDBJ whole genome shotgun (WGS) entry which is preliminary data.</text>
</comment>
<reference evidence="2 3" key="1">
    <citation type="submission" date="2019-03" db="EMBL/GenBank/DDBJ databases">
        <title>Genomic Encyclopedia of Archaeal and Bacterial Type Strains, Phase II (KMG-II): from individual species to whole genera.</title>
        <authorList>
            <person name="Goeker M."/>
        </authorList>
    </citation>
    <scope>NUCLEOTIDE SEQUENCE [LARGE SCALE GENOMIC DNA]</scope>
    <source>
        <strain evidence="2 3">DSM 15388</strain>
    </source>
</reference>
<evidence type="ECO:0000313" key="2">
    <source>
        <dbReference type="EMBL" id="TCS40142.1"/>
    </source>
</evidence>
<gene>
    <name evidence="2" type="ORF">BCF53_11060</name>
</gene>
<dbReference type="SUPFAM" id="SSF54427">
    <property type="entry name" value="NTF2-like"/>
    <property type="match status" value="1"/>
</dbReference>
<organism evidence="2 3">
    <name type="scientific">Reinekea marinisedimentorum</name>
    <dbReference type="NCBI Taxonomy" id="230495"/>
    <lineage>
        <taxon>Bacteria</taxon>
        <taxon>Pseudomonadati</taxon>
        <taxon>Pseudomonadota</taxon>
        <taxon>Gammaproteobacteria</taxon>
        <taxon>Oceanospirillales</taxon>
        <taxon>Saccharospirillaceae</taxon>
        <taxon>Reinekea</taxon>
    </lineage>
</organism>
<protein>
    <submittedName>
        <fullName evidence="2">SEC-C motif-containing protein</fullName>
    </submittedName>
</protein>
<evidence type="ECO:0000259" key="1">
    <source>
        <dbReference type="Pfam" id="PF17775"/>
    </source>
</evidence>
<evidence type="ECO:0000313" key="3">
    <source>
        <dbReference type="Proteomes" id="UP000295793"/>
    </source>
</evidence>
<feature type="domain" description="YchJ-like middle NTF2-like" evidence="1">
    <location>
        <begin position="31"/>
        <end position="121"/>
    </location>
</feature>
<dbReference type="OrthoDB" id="21421at2"/>
<dbReference type="InterPro" id="IPR048469">
    <property type="entry name" value="YchJ-like_M"/>
</dbReference>
<dbReference type="RefSeq" id="WP_132702039.1">
    <property type="nucleotide sequence ID" value="NZ_SLZR01000010.1"/>
</dbReference>
<dbReference type="Proteomes" id="UP000295793">
    <property type="component" value="Unassembled WGS sequence"/>
</dbReference>
<name>A0A4V2UJH7_9GAMM</name>
<sequence length="126" mass="14597">MNEKDLCPCGKQANYLDCCGRYIEGGVYPQDPEHLMRSRYTAFAKHKRNYLIKTWHPKTCPPMSMEELQAVTWLNLNVLAAKSGLKKATVEFEVSYQEGDETKSFTECSVFKKVKNRWVYFGEEAN</sequence>
<dbReference type="Gene3D" id="3.10.450.50">
    <property type="match status" value="1"/>
</dbReference>
<dbReference type="EMBL" id="SLZR01000010">
    <property type="protein sequence ID" value="TCS40142.1"/>
    <property type="molecule type" value="Genomic_DNA"/>
</dbReference>
<dbReference type="Pfam" id="PF17775">
    <property type="entry name" value="YchJ_M-like"/>
    <property type="match status" value="1"/>
</dbReference>
<accession>A0A4V2UJH7</accession>
<proteinExistence type="predicted"/>
<keyword evidence="3" id="KW-1185">Reference proteome</keyword>